<dbReference type="Pfam" id="PF13776">
    <property type="entry name" value="DUF4172"/>
    <property type="match status" value="1"/>
</dbReference>
<dbReference type="PANTHER" id="PTHR13504:SF33">
    <property type="entry name" value="FIC FAMILY PROTEIN"/>
    <property type="match status" value="1"/>
</dbReference>
<keyword evidence="2" id="KW-0067">ATP-binding</keyword>
<dbReference type="InterPro" id="IPR003812">
    <property type="entry name" value="Fido"/>
</dbReference>
<gene>
    <name evidence="4" type="ORF">DWW10_00235</name>
</gene>
<evidence type="ECO:0000256" key="2">
    <source>
        <dbReference type="PIRSR" id="PIRSR640198-2"/>
    </source>
</evidence>
<organism evidence="4 5">
    <name type="scientific">Bacteroides intestinalis</name>
    <dbReference type="NCBI Taxonomy" id="329854"/>
    <lineage>
        <taxon>Bacteria</taxon>
        <taxon>Pseudomonadati</taxon>
        <taxon>Bacteroidota</taxon>
        <taxon>Bacteroidia</taxon>
        <taxon>Bacteroidales</taxon>
        <taxon>Bacteroidaceae</taxon>
        <taxon>Bacteroides</taxon>
    </lineage>
</organism>
<feature type="binding site" evidence="2">
    <location>
        <begin position="249"/>
        <end position="250"/>
    </location>
    <ligand>
        <name>ATP</name>
        <dbReference type="ChEBI" id="CHEBI:30616"/>
    </ligand>
</feature>
<evidence type="ECO:0000259" key="3">
    <source>
        <dbReference type="PROSITE" id="PS51459"/>
    </source>
</evidence>
<dbReference type="EMBL" id="QRZF01000001">
    <property type="protein sequence ID" value="RGV58112.1"/>
    <property type="molecule type" value="Genomic_DNA"/>
</dbReference>
<evidence type="ECO:0000313" key="4">
    <source>
        <dbReference type="EMBL" id="RGV58112.1"/>
    </source>
</evidence>
<dbReference type="PROSITE" id="PS51459">
    <property type="entry name" value="FIDO"/>
    <property type="match status" value="1"/>
</dbReference>
<evidence type="ECO:0000313" key="5">
    <source>
        <dbReference type="Proteomes" id="UP000283850"/>
    </source>
</evidence>
<dbReference type="GO" id="GO:0005524">
    <property type="term" value="F:ATP binding"/>
    <property type="evidence" value="ECO:0007669"/>
    <property type="project" value="UniProtKB-KW"/>
</dbReference>
<keyword evidence="2" id="KW-0547">Nucleotide-binding</keyword>
<proteinExistence type="predicted"/>
<dbReference type="Gene3D" id="1.10.3290.10">
    <property type="entry name" value="Fido-like domain"/>
    <property type="match status" value="1"/>
</dbReference>
<dbReference type="InterPro" id="IPR036597">
    <property type="entry name" value="Fido-like_dom_sf"/>
</dbReference>
<dbReference type="PANTHER" id="PTHR13504">
    <property type="entry name" value="FIDO DOMAIN-CONTAINING PROTEIN DDB_G0283145"/>
    <property type="match status" value="1"/>
</dbReference>
<sequence length="367" mass="42010">MRATYIWQQNKWPDFTWNDSKLSYKLGRVRSLQGKLVGKMSVLGFDLKNSAMLDALTADITKSSEIEGEILNIDQVRSSVARHLGIEIEGIPEADRYIDGVVQVMIDATQNYMQPLTDERLFNWHAALFPTGRSGAYKITVANWRQGSEPMQVISGAMGKETIHYQAPDSSEIPYQMGLFLDWVNDNQEIDPVLKAAIAHFWFVTIHPFDDGNGRISRTITDLFLARADEMPHRFYSMSAEIRKQRKSYYDILEKSQKSGLDITDWLEWFLDCLKAALIHTEKMVSTVLQKAAFWDKHRLVSMNERQIKMVNLLWDGFNGKVTSSKWGKITKCSADTALRDIQDLIAKNVLRKTNEGGRSTNYELNL</sequence>
<dbReference type="InterPro" id="IPR025230">
    <property type="entry name" value="DUF4172"/>
</dbReference>
<accession>A0A412YL68</accession>
<reference evidence="4 5" key="1">
    <citation type="submission" date="2018-08" db="EMBL/GenBank/DDBJ databases">
        <title>A genome reference for cultivated species of the human gut microbiota.</title>
        <authorList>
            <person name="Zou Y."/>
            <person name="Xue W."/>
            <person name="Luo G."/>
        </authorList>
    </citation>
    <scope>NUCLEOTIDE SEQUENCE [LARGE SCALE GENOMIC DNA]</scope>
    <source>
        <strain evidence="4 5">AF14-32</strain>
    </source>
</reference>
<evidence type="ECO:0000256" key="1">
    <source>
        <dbReference type="PIRSR" id="PIRSR640198-1"/>
    </source>
</evidence>
<dbReference type="SUPFAM" id="SSF140931">
    <property type="entry name" value="Fic-like"/>
    <property type="match status" value="1"/>
</dbReference>
<dbReference type="Proteomes" id="UP000283850">
    <property type="component" value="Unassembled WGS sequence"/>
</dbReference>
<dbReference type="RefSeq" id="WP_022393988.1">
    <property type="nucleotide sequence ID" value="NZ_QRZF01000001.1"/>
</dbReference>
<name>A0A412YL68_9BACE</name>
<dbReference type="AlphaFoldDB" id="A0A412YL68"/>
<comment type="caution">
    <text evidence="4">The sequence shown here is derived from an EMBL/GenBank/DDBJ whole genome shotgun (WGS) entry which is preliminary data.</text>
</comment>
<dbReference type="Pfam" id="PF02661">
    <property type="entry name" value="Fic"/>
    <property type="match status" value="1"/>
</dbReference>
<protein>
    <submittedName>
        <fullName evidence="4">Fic family protein</fullName>
    </submittedName>
</protein>
<feature type="binding site" evidence="2">
    <location>
        <begin position="211"/>
        <end position="218"/>
    </location>
    <ligand>
        <name>ATP</name>
        <dbReference type="ChEBI" id="CHEBI:30616"/>
    </ligand>
</feature>
<feature type="domain" description="Fido" evidence="3">
    <location>
        <begin position="116"/>
        <end position="272"/>
    </location>
</feature>
<dbReference type="InterPro" id="IPR040198">
    <property type="entry name" value="Fido_containing"/>
</dbReference>
<feature type="active site" evidence="1">
    <location>
        <position position="207"/>
    </location>
</feature>